<keyword evidence="3" id="KW-1185">Reference proteome</keyword>
<accession>A0A5N5KMR6</accession>
<sequence>MGFSRNRSHNYRDKFRNNRYNSRDQSTSSSLICQDQHSQRPPQAFLAARQSSATHEWHPDTGATHHLTNDSANIQLPHEDLNGSIFPNSTPPPLVIPTDSPSSSATVTDISSPTSPDLPITLIPEIDRPPPISSPIAQAPPNTHPMITRSKNNVHRPNIRDEEKEKTIQLLLHPSDEENISLLPIVGINGGMGKTTLAKMAYNNERVVKHFQFQNVGLSIQRLRQEMVDGKADYISATGGVGFGEDNDFRDLYSALQFEILDAMHDLALSVAQDECFEVTANSITIDKSVQKIYIADPDSVIRQYFPSLSQDLDQV</sequence>
<dbReference type="Gene3D" id="3.40.50.300">
    <property type="entry name" value="P-loop containing nucleotide triphosphate hydrolases"/>
    <property type="match status" value="1"/>
</dbReference>
<feature type="compositionally biased region" description="Polar residues" evidence="1">
    <location>
        <begin position="18"/>
        <end position="41"/>
    </location>
</feature>
<proteinExistence type="predicted"/>
<evidence type="ECO:0000256" key="1">
    <source>
        <dbReference type="SAM" id="MobiDB-lite"/>
    </source>
</evidence>
<protein>
    <recommendedName>
        <fullName evidence="4">NB-ARC domain-containing protein</fullName>
    </recommendedName>
</protein>
<evidence type="ECO:0000313" key="3">
    <source>
        <dbReference type="Proteomes" id="UP000326939"/>
    </source>
</evidence>
<dbReference type="InterPro" id="IPR027417">
    <property type="entry name" value="P-loop_NTPase"/>
</dbReference>
<gene>
    <name evidence="2" type="ORF">DKX38_018342</name>
</gene>
<name>A0A5N5KMR6_9ROSI</name>
<reference evidence="3" key="1">
    <citation type="journal article" date="2019" name="Gigascience">
        <title>De novo genome assembly of the endangered Acer yangbiense, a plant species with extremely small populations endemic to Yunnan Province, China.</title>
        <authorList>
            <person name="Yang J."/>
            <person name="Wariss H.M."/>
            <person name="Tao L."/>
            <person name="Zhang R."/>
            <person name="Yun Q."/>
            <person name="Hollingsworth P."/>
            <person name="Dao Z."/>
            <person name="Luo G."/>
            <person name="Guo H."/>
            <person name="Ma Y."/>
            <person name="Sun W."/>
        </authorList>
    </citation>
    <scope>NUCLEOTIDE SEQUENCE [LARGE SCALE GENOMIC DNA]</scope>
    <source>
        <strain evidence="3">cv. br00</strain>
    </source>
</reference>
<organism evidence="2 3">
    <name type="scientific">Salix brachista</name>
    <dbReference type="NCBI Taxonomy" id="2182728"/>
    <lineage>
        <taxon>Eukaryota</taxon>
        <taxon>Viridiplantae</taxon>
        <taxon>Streptophyta</taxon>
        <taxon>Embryophyta</taxon>
        <taxon>Tracheophyta</taxon>
        <taxon>Spermatophyta</taxon>
        <taxon>Magnoliopsida</taxon>
        <taxon>eudicotyledons</taxon>
        <taxon>Gunneridae</taxon>
        <taxon>Pentapetalae</taxon>
        <taxon>rosids</taxon>
        <taxon>fabids</taxon>
        <taxon>Malpighiales</taxon>
        <taxon>Salicaceae</taxon>
        <taxon>Saliceae</taxon>
        <taxon>Salix</taxon>
    </lineage>
</organism>
<evidence type="ECO:0008006" key="4">
    <source>
        <dbReference type="Google" id="ProtNLM"/>
    </source>
</evidence>
<dbReference type="SUPFAM" id="SSF52540">
    <property type="entry name" value="P-loop containing nucleoside triphosphate hydrolases"/>
    <property type="match status" value="1"/>
</dbReference>
<evidence type="ECO:0000313" key="2">
    <source>
        <dbReference type="EMBL" id="KAB5531672.1"/>
    </source>
</evidence>
<feature type="region of interest" description="Disordered" evidence="1">
    <location>
        <begin position="1"/>
        <end position="57"/>
    </location>
</feature>
<comment type="caution">
    <text evidence="2">The sequence shown here is derived from an EMBL/GenBank/DDBJ whole genome shotgun (WGS) entry which is preliminary data.</text>
</comment>
<dbReference type="Proteomes" id="UP000326939">
    <property type="component" value="Chromosome 12"/>
</dbReference>
<dbReference type="AlphaFoldDB" id="A0A5N5KMR6"/>
<dbReference type="EMBL" id="VDCV01000012">
    <property type="protein sequence ID" value="KAB5531672.1"/>
    <property type="molecule type" value="Genomic_DNA"/>
</dbReference>